<dbReference type="SUPFAM" id="SSF111331">
    <property type="entry name" value="NAD kinase/diacylglycerol kinase-like"/>
    <property type="match status" value="1"/>
</dbReference>
<dbReference type="InterPro" id="IPR005218">
    <property type="entry name" value="Diacylglycerol/lipid_kinase"/>
</dbReference>
<keyword evidence="8" id="KW-1208">Phospholipid metabolism</keyword>
<sequence>MRVGFIYNPESGSGKIEQNADYIVNEFKAKGHDIEVLKTKKPLDAKRYAIESNHDMLLVAGGDGTLNEVVNGIMPKAERPKIAYIPTGTVNDVAHMLGIPMNIKKAVKLILETGVVKKMDISKINDTYFTYAAATGRFAKASYDVKRKDKKRFGILAYIVRGITDLLFDYKMPLRITYDGGAIDHTFTLLLFLNGPRVGGRNLYLMKKSKLNDGKIEARLFERQRFWALIKVLTFFAIGGLVMRGGHRLSSSFYEIETLDPRSNIDWNTDGEKTEKNSVRIQVFQEAIEIFVSKRAAKYVF</sequence>
<dbReference type="InterPro" id="IPR050187">
    <property type="entry name" value="Lipid_Phosphate_FormReg"/>
</dbReference>
<dbReference type="SMART" id="SM00046">
    <property type="entry name" value="DAGKc"/>
    <property type="match status" value="1"/>
</dbReference>
<evidence type="ECO:0000259" key="9">
    <source>
        <dbReference type="PROSITE" id="PS50146"/>
    </source>
</evidence>
<evidence type="ECO:0000256" key="1">
    <source>
        <dbReference type="ARBA" id="ARBA00001946"/>
    </source>
</evidence>
<comment type="similarity">
    <text evidence="2">Belongs to the diacylglycerol/lipid kinase family.</text>
</comment>
<evidence type="ECO:0000313" key="11">
    <source>
        <dbReference type="Proteomes" id="UP001209076"/>
    </source>
</evidence>
<proteinExistence type="inferred from homology"/>
<keyword evidence="5" id="KW-0460">Magnesium</keyword>
<organism evidence="10 11">
    <name type="scientific">Paracholeplasma vituli</name>
    <dbReference type="NCBI Taxonomy" id="69473"/>
    <lineage>
        <taxon>Bacteria</taxon>
        <taxon>Bacillati</taxon>
        <taxon>Mycoplasmatota</taxon>
        <taxon>Mollicutes</taxon>
        <taxon>Acholeplasmatales</taxon>
        <taxon>Acholeplasmataceae</taxon>
        <taxon>Paracholeplasma</taxon>
    </lineage>
</organism>
<evidence type="ECO:0000256" key="8">
    <source>
        <dbReference type="ARBA" id="ARBA00023264"/>
    </source>
</evidence>
<dbReference type="Proteomes" id="UP001209076">
    <property type="component" value="Unassembled WGS sequence"/>
</dbReference>
<name>A0ABT2PZ88_9MOLU</name>
<gene>
    <name evidence="10" type="ORF">N7603_08330</name>
</gene>
<protein>
    <submittedName>
        <fullName evidence="10">Diacylglycerol kinase family lipid kinase</fullName>
    </submittedName>
</protein>
<dbReference type="InterPro" id="IPR001206">
    <property type="entry name" value="Diacylglycerol_kinase_cat_dom"/>
</dbReference>
<dbReference type="PANTHER" id="PTHR12358">
    <property type="entry name" value="SPHINGOSINE KINASE"/>
    <property type="match status" value="1"/>
</dbReference>
<keyword evidence="3" id="KW-0444">Lipid biosynthesis</keyword>
<dbReference type="NCBIfam" id="TIGR00147">
    <property type="entry name" value="YegS/Rv2252/BmrU family lipid kinase"/>
    <property type="match status" value="1"/>
</dbReference>
<dbReference type="PROSITE" id="PS50146">
    <property type="entry name" value="DAGK"/>
    <property type="match status" value="1"/>
</dbReference>
<dbReference type="Gene3D" id="2.60.200.40">
    <property type="match status" value="1"/>
</dbReference>
<dbReference type="EMBL" id="JAOEGN010000021">
    <property type="protein sequence ID" value="MCU0105664.1"/>
    <property type="molecule type" value="Genomic_DNA"/>
</dbReference>
<evidence type="ECO:0000256" key="3">
    <source>
        <dbReference type="ARBA" id="ARBA00022516"/>
    </source>
</evidence>
<accession>A0ABT2PZ88</accession>
<dbReference type="InterPro" id="IPR017438">
    <property type="entry name" value="ATP-NAD_kinase_N"/>
</dbReference>
<comment type="cofactor">
    <cofactor evidence="1">
        <name>Mg(2+)</name>
        <dbReference type="ChEBI" id="CHEBI:18420"/>
    </cofactor>
</comment>
<dbReference type="PANTHER" id="PTHR12358:SF106">
    <property type="entry name" value="LIPID KINASE YEGS"/>
    <property type="match status" value="1"/>
</dbReference>
<evidence type="ECO:0000256" key="5">
    <source>
        <dbReference type="ARBA" id="ARBA00022842"/>
    </source>
</evidence>
<dbReference type="Gene3D" id="3.40.50.10330">
    <property type="entry name" value="Probable inorganic polyphosphate/atp-NAD kinase, domain 1"/>
    <property type="match status" value="1"/>
</dbReference>
<evidence type="ECO:0000313" key="10">
    <source>
        <dbReference type="EMBL" id="MCU0105664.1"/>
    </source>
</evidence>
<evidence type="ECO:0000256" key="2">
    <source>
        <dbReference type="ARBA" id="ARBA00005983"/>
    </source>
</evidence>
<evidence type="ECO:0000256" key="4">
    <source>
        <dbReference type="ARBA" id="ARBA00022723"/>
    </source>
</evidence>
<keyword evidence="7" id="KW-0594">Phospholipid biosynthesis</keyword>
<keyword evidence="10" id="KW-0418">Kinase</keyword>
<feature type="domain" description="DAGKc" evidence="9">
    <location>
        <begin position="1"/>
        <end position="128"/>
    </location>
</feature>
<evidence type="ECO:0000256" key="6">
    <source>
        <dbReference type="ARBA" id="ARBA00023098"/>
    </source>
</evidence>
<dbReference type="Pfam" id="PF00781">
    <property type="entry name" value="DAGK_cat"/>
    <property type="match status" value="1"/>
</dbReference>
<dbReference type="GO" id="GO:0016301">
    <property type="term" value="F:kinase activity"/>
    <property type="evidence" value="ECO:0007669"/>
    <property type="project" value="UniProtKB-KW"/>
</dbReference>
<dbReference type="InterPro" id="IPR016064">
    <property type="entry name" value="NAD/diacylglycerol_kinase_sf"/>
</dbReference>
<keyword evidence="4" id="KW-0479">Metal-binding</keyword>
<keyword evidence="10" id="KW-0808">Transferase</keyword>
<reference evidence="11" key="1">
    <citation type="submission" date="2023-07" db="EMBL/GenBank/DDBJ databases">
        <title>Novel Mycoplasma species identified in domestic and wild animals.</title>
        <authorList>
            <person name="Volokhov D.V."/>
            <person name="Furtak V.A."/>
            <person name="Zagorodnyaya T.A."/>
        </authorList>
    </citation>
    <scope>NUCLEOTIDE SEQUENCE [LARGE SCALE GENOMIC DNA]</scope>
    <source>
        <strain evidence="11">92-19</strain>
    </source>
</reference>
<keyword evidence="6" id="KW-0443">Lipid metabolism</keyword>
<keyword evidence="11" id="KW-1185">Reference proteome</keyword>
<comment type="caution">
    <text evidence="10">The sequence shown here is derived from an EMBL/GenBank/DDBJ whole genome shotgun (WGS) entry which is preliminary data.</text>
</comment>
<evidence type="ECO:0000256" key="7">
    <source>
        <dbReference type="ARBA" id="ARBA00023209"/>
    </source>
</evidence>